<evidence type="ECO:0000256" key="4">
    <source>
        <dbReference type="ARBA" id="ARBA00022630"/>
    </source>
</evidence>
<dbReference type="FunFam" id="3.50.50.60:FF:000040">
    <property type="entry name" value="Methylenetetrahydrofolate--tRNA-(uracil-5-)-methyltransferase TrmFO"/>
    <property type="match status" value="1"/>
</dbReference>
<dbReference type="NCBIfam" id="NF003739">
    <property type="entry name" value="PRK05335.1"/>
    <property type="match status" value="1"/>
</dbReference>
<keyword evidence="2 10" id="KW-0963">Cytoplasm</keyword>
<evidence type="ECO:0000256" key="7">
    <source>
        <dbReference type="ARBA" id="ARBA00022827"/>
    </source>
</evidence>
<dbReference type="InterPro" id="IPR004417">
    <property type="entry name" value="TrmFO"/>
</dbReference>
<dbReference type="Proteomes" id="UP000239549">
    <property type="component" value="Unassembled WGS sequence"/>
</dbReference>
<proteinExistence type="inferred from homology"/>
<evidence type="ECO:0000256" key="5">
    <source>
        <dbReference type="ARBA" id="ARBA00022679"/>
    </source>
</evidence>
<feature type="domain" description="MnmG N-terminal" evidence="11">
    <location>
        <begin position="16"/>
        <end position="378"/>
    </location>
</feature>
<comment type="function">
    <text evidence="10">Catalyzes the folate-dependent formation of 5-methyl-uridine at position 54 (M-5-U54) in all tRNAs.</text>
</comment>
<evidence type="ECO:0000259" key="11">
    <source>
        <dbReference type="Pfam" id="PF01134"/>
    </source>
</evidence>
<evidence type="ECO:0000256" key="10">
    <source>
        <dbReference type="HAMAP-Rule" id="MF_01037"/>
    </source>
</evidence>
<dbReference type="HAMAP" id="MF_01037">
    <property type="entry name" value="TrmFO"/>
    <property type="match status" value="1"/>
</dbReference>
<keyword evidence="3 10" id="KW-0489">Methyltransferase</keyword>
<evidence type="ECO:0000256" key="1">
    <source>
        <dbReference type="ARBA" id="ARBA00001974"/>
    </source>
</evidence>
<dbReference type="InterPro" id="IPR002218">
    <property type="entry name" value="MnmG-rel"/>
</dbReference>
<dbReference type="SUPFAM" id="SSF51905">
    <property type="entry name" value="FAD/NAD(P)-binding domain"/>
    <property type="match status" value="1"/>
</dbReference>
<dbReference type="InterPro" id="IPR040131">
    <property type="entry name" value="MnmG_N"/>
</dbReference>
<comment type="catalytic activity">
    <reaction evidence="10">
        <text>uridine(54) in tRNA + (6R)-5,10-methylene-5,6,7,8-tetrahydrofolate + NADH + H(+) = 5-methyluridine(54) in tRNA + (6S)-5,6,7,8-tetrahydrofolate + NAD(+)</text>
        <dbReference type="Rhea" id="RHEA:16873"/>
        <dbReference type="Rhea" id="RHEA-COMP:10167"/>
        <dbReference type="Rhea" id="RHEA-COMP:10193"/>
        <dbReference type="ChEBI" id="CHEBI:15378"/>
        <dbReference type="ChEBI" id="CHEBI:15636"/>
        <dbReference type="ChEBI" id="CHEBI:57453"/>
        <dbReference type="ChEBI" id="CHEBI:57540"/>
        <dbReference type="ChEBI" id="CHEBI:57945"/>
        <dbReference type="ChEBI" id="CHEBI:65315"/>
        <dbReference type="ChEBI" id="CHEBI:74447"/>
        <dbReference type="EC" id="2.1.1.74"/>
    </reaction>
</comment>
<dbReference type="PROSITE" id="PS01281">
    <property type="entry name" value="GIDA_2"/>
    <property type="match status" value="1"/>
</dbReference>
<dbReference type="EMBL" id="BFAV01000045">
    <property type="protein sequence ID" value="GBF32651.1"/>
    <property type="molecule type" value="Genomic_DNA"/>
</dbReference>
<dbReference type="GO" id="GO:0005829">
    <property type="term" value="C:cytosol"/>
    <property type="evidence" value="ECO:0007669"/>
    <property type="project" value="TreeGrafter"/>
</dbReference>
<evidence type="ECO:0000256" key="8">
    <source>
        <dbReference type="ARBA" id="ARBA00022857"/>
    </source>
</evidence>
<evidence type="ECO:0000256" key="6">
    <source>
        <dbReference type="ARBA" id="ARBA00022694"/>
    </source>
</evidence>
<keyword evidence="9 10" id="KW-0520">NAD</keyword>
<organism evidence="12 13">
    <name type="scientific">Desulfocucumis palustris</name>
    <dbReference type="NCBI Taxonomy" id="1898651"/>
    <lineage>
        <taxon>Bacteria</taxon>
        <taxon>Bacillati</taxon>
        <taxon>Bacillota</taxon>
        <taxon>Clostridia</taxon>
        <taxon>Eubacteriales</taxon>
        <taxon>Desulfocucumaceae</taxon>
        <taxon>Desulfocucumis</taxon>
    </lineage>
</organism>
<keyword evidence="13" id="KW-1185">Reference proteome</keyword>
<dbReference type="AlphaFoldDB" id="A0A2L2XFL7"/>
<comment type="caution">
    <text evidence="12">The sequence shown here is derived from an EMBL/GenBank/DDBJ whole genome shotgun (WGS) entry which is preliminary data.</text>
</comment>
<sequence>MVRARMWLGPELLQYITVVGAGLAGSEAAWQLAGRGYKVKLYEMRPQKSTPAHHTGLFAELVCSNSLRAAAMENAVGLLKEEMRRLNSLIMECADATRVPAGGALAVDRDSFAGMVTARLTEHPNVEIVRREVTTIPSGGVVVLAGGPLTSEELAGNIQALTGQEYLYFYDAVAPIVTRESINMQKAFISSRYDKGEASYINCPMDKDQYLRFREELANAGRAPRKEFEKEINFEGCMPIEVLAGRGPDTMRYGPLKPVGLTDPNTGRRPYAVIQLRQDNAAGTLYNLVGFQTHLQWSEQQRVFRLIPGLENAEFVRYGVMHRNTYINSPVVLNPTFECRLRDGLFFAGQITGVEGYVESAAAGLMAGINAGLKYSGKPLLIFPRETAHGALAAYITGADPKNFQPMNITMGLLPPLEQVIKDRKKRNSLIAQRSLDTLERFITANLH</sequence>
<evidence type="ECO:0000313" key="13">
    <source>
        <dbReference type="Proteomes" id="UP000239549"/>
    </source>
</evidence>
<dbReference type="GO" id="GO:0030488">
    <property type="term" value="P:tRNA methylation"/>
    <property type="evidence" value="ECO:0007669"/>
    <property type="project" value="TreeGrafter"/>
</dbReference>
<comment type="cofactor">
    <cofactor evidence="1 10">
        <name>FAD</name>
        <dbReference type="ChEBI" id="CHEBI:57692"/>
    </cofactor>
</comment>
<dbReference type="InterPro" id="IPR020595">
    <property type="entry name" value="MnmG-rel_CS"/>
</dbReference>
<dbReference type="EC" id="2.1.1.74" evidence="10"/>
<keyword evidence="6 10" id="KW-0819">tRNA processing</keyword>
<dbReference type="GO" id="GO:0047151">
    <property type="term" value="F:tRNA (uracil(54)-C5)-methyltransferase activity, 5,10-methylenetetrahydrofolate-dependent"/>
    <property type="evidence" value="ECO:0007669"/>
    <property type="project" value="UniProtKB-UniRule"/>
</dbReference>
<dbReference type="GO" id="GO:0050660">
    <property type="term" value="F:flavin adenine dinucleotide binding"/>
    <property type="evidence" value="ECO:0007669"/>
    <property type="project" value="UniProtKB-UniRule"/>
</dbReference>
<name>A0A2L2XFL7_9FIRM</name>
<dbReference type="FunFam" id="3.50.50.60:FF:000035">
    <property type="entry name" value="Methylenetetrahydrofolate--tRNA-(uracil-5-)-methyltransferase TrmFO"/>
    <property type="match status" value="1"/>
</dbReference>
<protein>
    <recommendedName>
        <fullName evidence="10">Methylenetetrahydrofolate--tRNA-(uracil-5-)-methyltransferase TrmFO</fullName>
        <ecNumber evidence="10">2.1.1.74</ecNumber>
    </recommendedName>
    <alternativeName>
        <fullName evidence="10">Folate-dependent tRNA (uracil-5-)-methyltransferase</fullName>
    </alternativeName>
    <alternativeName>
        <fullName evidence="10">Folate-dependent tRNA(M-5-U54)-methyltransferase</fullName>
    </alternativeName>
</protein>
<keyword evidence="4 10" id="KW-0285">Flavoprotein</keyword>
<comment type="catalytic activity">
    <reaction evidence="10">
        <text>uridine(54) in tRNA + (6R)-5,10-methylene-5,6,7,8-tetrahydrofolate + NADPH + H(+) = 5-methyluridine(54) in tRNA + (6S)-5,6,7,8-tetrahydrofolate + NADP(+)</text>
        <dbReference type="Rhea" id="RHEA:62372"/>
        <dbReference type="Rhea" id="RHEA-COMP:10167"/>
        <dbReference type="Rhea" id="RHEA-COMP:10193"/>
        <dbReference type="ChEBI" id="CHEBI:15378"/>
        <dbReference type="ChEBI" id="CHEBI:15636"/>
        <dbReference type="ChEBI" id="CHEBI:57453"/>
        <dbReference type="ChEBI" id="CHEBI:57783"/>
        <dbReference type="ChEBI" id="CHEBI:58349"/>
        <dbReference type="ChEBI" id="CHEBI:65315"/>
        <dbReference type="ChEBI" id="CHEBI:74447"/>
        <dbReference type="EC" id="2.1.1.74"/>
    </reaction>
</comment>
<evidence type="ECO:0000256" key="3">
    <source>
        <dbReference type="ARBA" id="ARBA00022603"/>
    </source>
</evidence>
<dbReference type="PANTHER" id="PTHR11806">
    <property type="entry name" value="GLUCOSE INHIBITED DIVISION PROTEIN A"/>
    <property type="match status" value="1"/>
</dbReference>
<comment type="similarity">
    <text evidence="10">Belongs to the MnmG family. TrmFO subfamily.</text>
</comment>
<keyword evidence="5 10" id="KW-0808">Transferase</keyword>
<dbReference type="NCBIfam" id="TIGR00137">
    <property type="entry name" value="gid_trmFO"/>
    <property type="match status" value="1"/>
</dbReference>
<accession>A0A2L2XFL7</accession>
<dbReference type="Gene3D" id="3.50.50.60">
    <property type="entry name" value="FAD/NAD(P)-binding domain"/>
    <property type="match status" value="2"/>
</dbReference>
<evidence type="ECO:0000313" key="12">
    <source>
        <dbReference type="EMBL" id="GBF32651.1"/>
    </source>
</evidence>
<keyword evidence="7 10" id="KW-0274">FAD</keyword>
<dbReference type="InterPro" id="IPR036188">
    <property type="entry name" value="FAD/NAD-bd_sf"/>
</dbReference>
<evidence type="ECO:0000256" key="2">
    <source>
        <dbReference type="ARBA" id="ARBA00022490"/>
    </source>
</evidence>
<feature type="binding site" evidence="10">
    <location>
        <begin position="20"/>
        <end position="25"/>
    </location>
    <ligand>
        <name>FAD</name>
        <dbReference type="ChEBI" id="CHEBI:57692"/>
    </ligand>
</feature>
<gene>
    <name evidence="10" type="primary">trmFO</name>
    <name evidence="12" type="ORF">DCCM_0847</name>
</gene>
<dbReference type="Pfam" id="PF01134">
    <property type="entry name" value="GIDA"/>
    <property type="match status" value="1"/>
</dbReference>
<keyword evidence="8 10" id="KW-0521">NADP</keyword>
<dbReference type="GO" id="GO:0002098">
    <property type="term" value="P:tRNA wobble uridine modification"/>
    <property type="evidence" value="ECO:0007669"/>
    <property type="project" value="TreeGrafter"/>
</dbReference>
<comment type="subcellular location">
    <subcellularLocation>
        <location evidence="10">Cytoplasm</location>
    </subcellularLocation>
</comment>
<reference evidence="13" key="1">
    <citation type="submission" date="2018-02" db="EMBL/GenBank/DDBJ databases">
        <title>Genome sequence of Desulfocucumis palustris strain NAW-5.</title>
        <authorList>
            <person name="Watanabe M."/>
            <person name="Kojima H."/>
            <person name="Fukui M."/>
        </authorList>
    </citation>
    <scope>NUCLEOTIDE SEQUENCE [LARGE SCALE GENOMIC DNA]</scope>
    <source>
        <strain evidence="13">NAW-5</strain>
    </source>
</reference>
<evidence type="ECO:0000256" key="9">
    <source>
        <dbReference type="ARBA" id="ARBA00023027"/>
    </source>
</evidence>
<dbReference type="PANTHER" id="PTHR11806:SF2">
    <property type="entry name" value="METHYLENETETRAHYDROFOLATE--TRNA-(URACIL-5-)-METHYLTRANSFERASE TRMFO"/>
    <property type="match status" value="1"/>
</dbReference>